<protein>
    <recommendedName>
        <fullName evidence="5">DUF4148 domain-containing protein</fullName>
    </recommendedName>
</protein>
<reference evidence="3 4" key="1">
    <citation type="submission" date="2018-07" db="EMBL/GenBank/DDBJ databases">
        <title>Venubactetium sediminum gen. nov., sp. nov., isolated from a marine solar saltern.</title>
        <authorList>
            <person name="Wang S."/>
        </authorList>
    </citation>
    <scope>NUCLEOTIDE SEQUENCE [LARGE SCALE GENOMIC DNA]</scope>
    <source>
        <strain evidence="3 4">WD2A32</strain>
    </source>
</reference>
<keyword evidence="4" id="KW-1185">Reference proteome</keyword>
<evidence type="ECO:0000313" key="3">
    <source>
        <dbReference type="EMBL" id="RDD63504.1"/>
    </source>
</evidence>
<proteinExistence type="predicted"/>
<name>A0A369TFX9_9PROT</name>
<evidence type="ECO:0000256" key="2">
    <source>
        <dbReference type="SAM" id="SignalP"/>
    </source>
</evidence>
<feature type="chain" id="PRO_5016694946" description="DUF4148 domain-containing protein" evidence="2">
    <location>
        <begin position="22"/>
        <end position="90"/>
    </location>
</feature>
<feature type="compositionally biased region" description="Polar residues" evidence="1">
    <location>
        <begin position="55"/>
        <end position="64"/>
    </location>
</feature>
<feature type="signal peptide" evidence="2">
    <location>
        <begin position="1"/>
        <end position="21"/>
    </location>
</feature>
<comment type="caution">
    <text evidence="3">The sequence shown here is derived from an EMBL/GenBank/DDBJ whole genome shotgun (WGS) entry which is preliminary data.</text>
</comment>
<gene>
    <name evidence="3" type="ORF">DRB17_03420</name>
</gene>
<feature type="compositionally biased region" description="Polar residues" evidence="1">
    <location>
        <begin position="23"/>
        <end position="42"/>
    </location>
</feature>
<evidence type="ECO:0008006" key="5">
    <source>
        <dbReference type="Google" id="ProtNLM"/>
    </source>
</evidence>
<dbReference type="Proteomes" id="UP000253941">
    <property type="component" value="Unassembled WGS sequence"/>
</dbReference>
<organism evidence="3 4">
    <name type="scientific">Ferruginivarius sediminum</name>
    <dbReference type="NCBI Taxonomy" id="2661937"/>
    <lineage>
        <taxon>Bacteria</taxon>
        <taxon>Pseudomonadati</taxon>
        <taxon>Pseudomonadota</taxon>
        <taxon>Alphaproteobacteria</taxon>
        <taxon>Rhodospirillales</taxon>
        <taxon>Rhodospirillaceae</taxon>
        <taxon>Ferruginivarius</taxon>
    </lineage>
</organism>
<dbReference type="EMBL" id="QPMH01000002">
    <property type="protein sequence ID" value="RDD63504.1"/>
    <property type="molecule type" value="Genomic_DNA"/>
</dbReference>
<accession>A0A369TFX9</accession>
<keyword evidence="2" id="KW-0732">Signal</keyword>
<sequence>MKRSILLTATFLALSAGAASADNRPSSSDEPANSTPAVQVTDETAKARGKYHSRVGSQGSTSASEHSETEPRTTAPYGGEIKKGMSGGRQ</sequence>
<feature type="region of interest" description="Disordered" evidence="1">
    <location>
        <begin position="16"/>
        <end position="90"/>
    </location>
</feature>
<evidence type="ECO:0000313" key="4">
    <source>
        <dbReference type="Proteomes" id="UP000253941"/>
    </source>
</evidence>
<dbReference type="AlphaFoldDB" id="A0A369TFX9"/>
<evidence type="ECO:0000256" key="1">
    <source>
        <dbReference type="SAM" id="MobiDB-lite"/>
    </source>
</evidence>